<proteinExistence type="inferred from homology"/>
<evidence type="ECO:0000256" key="1">
    <source>
        <dbReference type="ARBA" id="ARBA00004141"/>
    </source>
</evidence>
<accession>A0A9Q0LPD4</accession>
<sequence length="457" mass="50419">MEKEKQQQKQKHYGFLLLTIIFEVAMLVIYGLWMDYDTSYNQDSGETDERVDLFYYFFIDVAIMIFVGFGFLMVFLKRYGYSSAGYTYFISAVAFQWAIVTNSFFAQANDSSWGKVALNLEVMIEGLYAAAAVLISFGAVLGKTTPTQLLIMTFFELIFYSLNYYIGFLKVQAVDIGGSMIIHAFGAFFGVSVTTVLTSRKETKDHKLNGSSYTSDLFSLLGSIFLWIFWPSFNAALAEPGAQYRAVINTTLSLTASCLMAFVVSSIFHHGKFDMVDIQNATLAGGVAVGSSADLVINPVGAFSCGLAGGFVSTLGFSYFASKITKIFGIQDTCGVQFLHGWPGIIGGIASSIAIARAKNHRDPYLDEKAFHDFFPRGDDQPQIQFAALVITLGIAIGGGIITGAILRLTTKNAKKPFDDSEYWILPTGENEIGKKEMEMKKIESEKFEKDGEKDLD</sequence>
<evidence type="ECO:0000259" key="7">
    <source>
        <dbReference type="Pfam" id="PF00909"/>
    </source>
</evidence>
<dbReference type="SUPFAM" id="SSF111352">
    <property type="entry name" value="Ammonium transporter"/>
    <property type="match status" value="1"/>
</dbReference>
<feature type="transmembrane region" description="Helical" evidence="6">
    <location>
        <begin position="210"/>
        <end position="230"/>
    </location>
</feature>
<dbReference type="GO" id="GO:0008519">
    <property type="term" value="F:ammonium channel activity"/>
    <property type="evidence" value="ECO:0007669"/>
    <property type="project" value="InterPro"/>
</dbReference>
<feature type="transmembrane region" description="Helical" evidence="6">
    <location>
        <begin position="149"/>
        <end position="168"/>
    </location>
</feature>
<evidence type="ECO:0000256" key="5">
    <source>
        <dbReference type="ARBA" id="ARBA00023136"/>
    </source>
</evidence>
<dbReference type="Pfam" id="PF00909">
    <property type="entry name" value="Ammonium_transp"/>
    <property type="match status" value="1"/>
</dbReference>
<feature type="transmembrane region" description="Helical" evidence="6">
    <location>
        <begin position="180"/>
        <end position="198"/>
    </location>
</feature>
<feature type="transmembrane region" description="Helical" evidence="6">
    <location>
        <begin position="88"/>
        <end position="106"/>
    </location>
</feature>
<dbReference type="PRINTS" id="PR00342">
    <property type="entry name" value="RHESUSRHD"/>
</dbReference>
<feature type="transmembrane region" description="Helical" evidence="6">
    <location>
        <begin position="12"/>
        <end position="33"/>
    </location>
</feature>
<comment type="subcellular location">
    <subcellularLocation>
        <location evidence="1">Membrane</location>
        <topology evidence="1">Multi-pass membrane protein</topology>
    </subcellularLocation>
</comment>
<evidence type="ECO:0000313" key="8">
    <source>
        <dbReference type="EMBL" id="KAJ5076306.1"/>
    </source>
</evidence>
<feature type="domain" description="Ammonium transporter AmtB-like" evidence="7">
    <location>
        <begin position="46"/>
        <end position="412"/>
    </location>
</feature>
<evidence type="ECO:0000256" key="3">
    <source>
        <dbReference type="ARBA" id="ARBA00022692"/>
    </source>
</evidence>
<dbReference type="Proteomes" id="UP001149090">
    <property type="component" value="Unassembled WGS sequence"/>
</dbReference>
<evidence type="ECO:0000256" key="2">
    <source>
        <dbReference type="ARBA" id="ARBA00011036"/>
    </source>
</evidence>
<dbReference type="OMA" id="TNMRIRF"/>
<dbReference type="PANTHER" id="PTHR11730:SF60">
    <property type="entry name" value="RH50, ISOFORM D"/>
    <property type="match status" value="1"/>
</dbReference>
<evidence type="ECO:0000256" key="4">
    <source>
        <dbReference type="ARBA" id="ARBA00022989"/>
    </source>
</evidence>
<dbReference type="PANTHER" id="PTHR11730">
    <property type="entry name" value="AMMONIUM TRANSPORTER"/>
    <property type="match status" value="1"/>
</dbReference>
<keyword evidence="9" id="KW-1185">Reference proteome</keyword>
<keyword evidence="5 6" id="KW-0472">Membrane</keyword>
<evidence type="ECO:0000256" key="6">
    <source>
        <dbReference type="SAM" id="Phobius"/>
    </source>
</evidence>
<dbReference type="InterPro" id="IPR029020">
    <property type="entry name" value="Ammonium/urea_transptr"/>
</dbReference>
<dbReference type="EMBL" id="JAPDFW010000061">
    <property type="protein sequence ID" value="KAJ5076306.1"/>
    <property type="molecule type" value="Genomic_DNA"/>
</dbReference>
<reference evidence="8" key="1">
    <citation type="submission" date="2022-10" db="EMBL/GenBank/DDBJ databases">
        <title>Novel sulphate-reducing endosymbionts in the free-living metamonad Anaeramoeba.</title>
        <authorList>
            <person name="Jerlstrom-Hultqvist J."/>
            <person name="Cepicka I."/>
            <person name="Gallot-Lavallee L."/>
            <person name="Salas-Leiva D."/>
            <person name="Curtis B.A."/>
            <person name="Zahonova K."/>
            <person name="Pipaliya S."/>
            <person name="Dacks J."/>
            <person name="Roger A.J."/>
        </authorList>
    </citation>
    <scope>NUCLEOTIDE SEQUENCE</scope>
    <source>
        <strain evidence="8">BMAN</strain>
    </source>
</reference>
<evidence type="ECO:0000313" key="9">
    <source>
        <dbReference type="Proteomes" id="UP001149090"/>
    </source>
</evidence>
<keyword evidence="4 6" id="KW-1133">Transmembrane helix</keyword>
<dbReference type="InterPro" id="IPR002229">
    <property type="entry name" value="RhesusRHD"/>
</dbReference>
<feature type="transmembrane region" description="Helical" evidence="6">
    <location>
        <begin position="384"/>
        <end position="407"/>
    </location>
</feature>
<feature type="transmembrane region" description="Helical" evidence="6">
    <location>
        <begin position="300"/>
        <end position="321"/>
    </location>
</feature>
<dbReference type="OrthoDB" id="534912at2759"/>
<comment type="caution">
    <text evidence="8">The sequence shown here is derived from an EMBL/GenBank/DDBJ whole genome shotgun (WGS) entry which is preliminary data.</text>
</comment>
<dbReference type="Gene3D" id="1.10.3430.10">
    <property type="entry name" value="Ammonium transporter AmtB like domains"/>
    <property type="match status" value="1"/>
</dbReference>
<organism evidence="8 9">
    <name type="scientific">Anaeramoeba ignava</name>
    <name type="common">Anaerobic marine amoeba</name>
    <dbReference type="NCBI Taxonomy" id="1746090"/>
    <lineage>
        <taxon>Eukaryota</taxon>
        <taxon>Metamonada</taxon>
        <taxon>Anaeramoebidae</taxon>
        <taxon>Anaeramoeba</taxon>
    </lineage>
</organism>
<gene>
    <name evidence="8" type="ORF">M0811_06304</name>
</gene>
<feature type="transmembrane region" description="Helical" evidence="6">
    <location>
        <begin position="250"/>
        <end position="268"/>
    </location>
</feature>
<name>A0A9Q0LPD4_ANAIG</name>
<keyword evidence="3 6" id="KW-0812">Transmembrane</keyword>
<dbReference type="GO" id="GO:0005886">
    <property type="term" value="C:plasma membrane"/>
    <property type="evidence" value="ECO:0007669"/>
    <property type="project" value="InterPro"/>
</dbReference>
<dbReference type="InterPro" id="IPR024041">
    <property type="entry name" value="NH4_transpt_AmtB-like_dom"/>
</dbReference>
<protein>
    <submittedName>
        <fullName evidence="8">Rh50 isoform b</fullName>
    </submittedName>
</protein>
<feature type="transmembrane region" description="Helical" evidence="6">
    <location>
        <begin position="53"/>
        <end position="76"/>
    </location>
</feature>
<dbReference type="GO" id="GO:0097272">
    <property type="term" value="P:ammonium homeostasis"/>
    <property type="evidence" value="ECO:0007669"/>
    <property type="project" value="TreeGrafter"/>
</dbReference>
<comment type="similarity">
    <text evidence="2">Belongs to the ammonium transporter (TC 2.A.49) family. Rh subfamily.</text>
</comment>
<dbReference type="AlphaFoldDB" id="A0A9Q0LPD4"/>